<keyword evidence="6 8" id="KW-0472">Membrane</keyword>
<evidence type="ECO:0000256" key="3">
    <source>
        <dbReference type="ARBA" id="ARBA00022679"/>
    </source>
</evidence>
<feature type="transmembrane region" description="Helical" evidence="8">
    <location>
        <begin position="340"/>
        <end position="357"/>
    </location>
</feature>
<keyword evidence="2" id="KW-1003">Cell membrane</keyword>
<feature type="transmembrane region" description="Helical" evidence="8">
    <location>
        <begin position="94"/>
        <end position="115"/>
    </location>
</feature>
<sequence>MPKDLGDADIYRLGAVTFLHGHSIYTQLPVSTIAGPLPYTYPPSSAILFTPLALVPPWIGFRLLTAATVLALIPLVLAYRAGAPWLRALLDRRWKVVAAAIALLVGHPVANTIFWGQINVLLMTLVALDCLVPNTRWPRGMLVGIAAAIKLTPAGFVLIFLLRKDYRAMWTSALTFLALTVFTAVLAPSDSWFYWTNRVLHATDMRIGGPLANESVFASLTKLGVSGTALTVTGVLVVAAVGVLTVLGTKRAVAENNLPLALGVNAAGVQLVAPISWSHQWVLALPTAAVVLIQGYRRHHGPLLITGGIAVAVIWLAPHYLMPQNPAIWSVAQKIAGSSYQLAAIALLAVTGVRYLTRRPAPASTTKIDRDFELAA</sequence>
<reference evidence="9 10" key="1">
    <citation type="submission" date="2020-04" db="EMBL/GenBank/DDBJ databases">
        <title>Novel species.</title>
        <authorList>
            <person name="Teo W.F.A."/>
            <person name="Lipun K."/>
            <person name="Srisuk N."/>
            <person name="Duangmal K."/>
        </authorList>
    </citation>
    <scope>NUCLEOTIDE SEQUENCE [LARGE SCALE GENOMIC DNA]</scope>
    <source>
        <strain evidence="9 10">K13G38</strain>
    </source>
</reference>
<feature type="transmembrane region" description="Helical" evidence="8">
    <location>
        <begin position="174"/>
        <end position="195"/>
    </location>
</feature>
<dbReference type="Proteomes" id="UP000715441">
    <property type="component" value="Unassembled WGS sequence"/>
</dbReference>
<proteinExistence type="inferred from homology"/>
<name>A0ABX1J9V2_9PSEU</name>
<comment type="caution">
    <text evidence="9">The sequence shown here is derived from an EMBL/GenBank/DDBJ whole genome shotgun (WGS) entry which is preliminary data.</text>
</comment>
<evidence type="ECO:0000256" key="2">
    <source>
        <dbReference type="ARBA" id="ARBA00022475"/>
    </source>
</evidence>
<evidence type="ECO:0000313" key="9">
    <source>
        <dbReference type="EMBL" id="NKQ56066.1"/>
    </source>
</evidence>
<keyword evidence="5 8" id="KW-1133">Transmembrane helix</keyword>
<organism evidence="9 10">
    <name type="scientific">Amycolatopsis acididurans</name>
    <dbReference type="NCBI Taxonomy" id="2724524"/>
    <lineage>
        <taxon>Bacteria</taxon>
        <taxon>Bacillati</taxon>
        <taxon>Actinomycetota</taxon>
        <taxon>Actinomycetes</taxon>
        <taxon>Pseudonocardiales</taxon>
        <taxon>Pseudonocardiaceae</taxon>
        <taxon>Amycolatopsis</taxon>
    </lineage>
</organism>
<evidence type="ECO:0000256" key="7">
    <source>
        <dbReference type="ARBA" id="ARBA00024033"/>
    </source>
</evidence>
<feature type="transmembrane region" description="Helical" evidence="8">
    <location>
        <begin position="59"/>
        <end position="82"/>
    </location>
</feature>
<feature type="transmembrane region" description="Helical" evidence="8">
    <location>
        <begin position="223"/>
        <end position="246"/>
    </location>
</feature>
<feature type="transmembrane region" description="Helical" evidence="8">
    <location>
        <begin position="303"/>
        <end position="320"/>
    </location>
</feature>
<keyword evidence="3" id="KW-0808">Transferase</keyword>
<evidence type="ECO:0000313" key="10">
    <source>
        <dbReference type="Proteomes" id="UP000715441"/>
    </source>
</evidence>
<evidence type="ECO:0000256" key="4">
    <source>
        <dbReference type="ARBA" id="ARBA00022692"/>
    </source>
</evidence>
<keyword evidence="10" id="KW-1185">Reference proteome</keyword>
<evidence type="ECO:0000256" key="1">
    <source>
        <dbReference type="ARBA" id="ARBA00004651"/>
    </source>
</evidence>
<keyword evidence="4 8" id="KW-0812">Transmembrane</keyword>
<dbReference type="InterPro" id="IPR018584">
    <property type="entry name" value="GT87"/>
</dbReference>
<dbReference type="Pfam" id="PF09594">
    <property type="entry name" value="GT87"/>
    <property type="match status" value="1"/>
</dbReference>
<evidence type="ECO:0000256" key="6">
    <source>
        <dbReference type="ARBA" id="ARBA00023136"/>
    </source>
</evidence>
<gene>
    <name evidence="9" type="ORF">HFP15_24605</name>
</gene>
<accession>A0ABX1J9V2</accession>
<comment type="subcellular location">
    <subcellularLocation>
        <location evidence="1">Cell membrane</location>
        <topology evidence="1">Multi-pass membrane protein</topology>
    </subcellularLocation>
</comment>
<comment type="similarity">
    <text evidence="7">Belongs to the glycosyltransferase 87 family.</text>
</comment>
<protein>
    <submittedName>
        <fullName evidence="9">DUF2029 domain-containing protein</fullName>
    </submittedName>
</protein>
<feature type="transmembrane region" description="Helical" evidence="8">
    <location>
        <begin position="141"/>
        <end position="162"/>
    </location>
</feature>
<evidence type="ECO:0000256" key="8">
    <source>
        <dbReference type="SAM" id="Phobius"/>
    </source>
</evidence>
<dbReference type="EMBL" id="JAAXLS010000019">
    <property type="protein sequence ID" value="NKQ56066.1"/>
    <property type="molecule type" value="Genomic_DNA"/>
</dbReference>
<evidence type="ECO:0000256" key="5">
    <source>
        <dbReference type="ARBA" id="ARBA00022989"/>
    </source>
</evidence>